<dbReference type="AlphaFoldDB" id="A0A0V0UDN4"/>
<feature type="compositionally biased region" description="Low complexity" evidence="1">
    <location>
        <begin position="1"/>
        <end position="14"/>
    </location>
</feature>
<name>A0A0V0UDN4_9BILA</name>
<dbReference type="EMBL" id="JYDJ01000023">
    <property type="protein sequence ID" value="KRX48855.1"/>
    <property type="molecule type" value="Genomic_DNA"/>
</dbReference>
<comment type="caution">
    <text evidence="2">The sequence shown here is derived from an EMBL/GenBank/DDBJ whole genome shotgun (WGS) entry which is preliminary data.</text>
</comment>
<feature type="region of interest" description="Disordered" evidence="1">
    <location>
        <begin position="1"/>
        <end position="24"/>
    </location>
</feature>
<organism evidence="2 3">
    <name type="scientific">Trichinella murrelli</name>
    <dbReference type="NCBI Taxonomy" id="144512"/>
    <lineage>
        <taxon>Eukaryota</taxon>
        <taxon>Metazoa</taxon>
        <taxon>Ecdysozoa</taxon>
        <taxon>Nematoda</taxon>
        <taxon>Enoplea</taxon>
        <taxon>Dorylaimia</taxon>
        <taxon>Trichinellida</taxon>
        <taxon>Trichinellidae</taxon>
        <taxon>Trichinella</taxon>
    </lineage>
</organism>
<keyword evidence="3" id="KW-1185">Reference proteome</keyword>
<dbReference type="OrthoDB" id="5919694at2759"/>
<evidence type="ECO:0000256" key="1">
    <source>
        <dbReference type="SAM" id="MobiDB-lite"/>
    </source>
</evidence>
<reference evidence="2 3" key="1">
    <citation type="submission" date="2015-01" db="EMBL/GenBank/DDBJ databases">
        <title>Evolution of Trichinella species and genotypes.</title>
        <authorList>
            <person name="Korhonen P.K."/>
            <person name="Edoardo P."/>
            <person name="Giuseppe L.R."/>
            <person name="Gasser R.B."/>
        </authorList>
    </citation>
    <scope>NUCLEOTIDE SEQUENCE [LARGE SCALE GENOMIC DNA]</scope>
    <source>
        <strain evidence="2">ISS417</strain>
    </source>
</reference>
<protein>
    <submittedName>
        <fullName evidence="2">Uncharacterized protein</fullName>
    </submittedName>
</protein>
<accession>A0A0V0UDN4</accession>
<evidence type="ECO:0000313" key="2">
    <source>
        <dbReference type="EMBL" id="KRX48855.1"/>
    </source>
</evidence>
<gene>
    <name evidence="2" type="ORF">T05_3177</name>
</gene>
<evidence type="ECO:0000313" key="3">
    <source>
        <dbReference type="Proteomes" id="UP000055048"/>
    </source>
</evidence>
<dbReference type="Proteomes" id="UP000055048">
    <property type="component" value="Unassembled WGS sequence"/>
</dbReference>
<proteinExistence type="predicted"/>
<sequence>MTTTTPPSTLPTDTKNSLQPARPPTERAICAETAAVRDQRPTTNDDFQTKHKLIYPSQLANRETGFISSFLSGRLA</sequence>